<dbReference type="PANTHER" id="PTHR19271:SF16">
    <property type="entry name" value="CYTOCHROME B"/>
    <property type="match status" value="1"/>
</dbReference>
<sequence>MSLLADWWQKKKAKPIPSHVTFFHCFGGLSLSLIIIQVITGVFMLFYYIPEPDKAAYSIEAMSNDVTLGWLVRNLHRWCSTLLMATVFSHMVIVFYYKAYKSPRQFTWVTGVFQLLIVFLLLVTGIMLPWDWRAYWSFTMWMDYVDTWFIVGEPMKELFLATFSLDVLYYTHILVIPLVLAGFLYFHFKMVRKHGISEPL</sequence>
<dbReference type="PIRSF" id="PIRSF000032">
    <property type="entry name" value="Cytochrome_b6"/>
    <property type="match status" value="1"/>
</dbReference>
<proteinExistence type="predicted"/>
<keyword evidence="1" id="KW-0472">Membrane</keyword>
<evidence type="ECO:0000256" key="1">
    <source>
        <dbReference type="SAM" id="Phobius"/>
    </source>
</evidence>
<dbReference type="SUPFAM" id="SSF81342">
    <property type="entry name" value="Transmembrane di-heme cytochromes"/>
    <property type="match status" value="1"/>
</dbReference>
<keyword evidence="1" id="KW-0812">Transmembrane</keyword>
<dbReference type="InterPro" id="IPR027387">
    <property type="entry name" value="Cytb/b6-like_sf"/>
</dbReference>
<feature type="transmembrane region" description="Helical" evidence="1">
    <location>
        <begin position="108"/>
        <end position="130"/>
    </location>
</feature>
<accession>A0A3B1BAF9</accession>
<dbReference type="Gene3D" id="1.20.810.10">
    <property type="entry name" value="Cytochrome Bc1 Complex, Chain C"/>
    <property type="match status" value="1"/>
</dbReference>
<dbReference type="AlphaFoldDB" id="A0A3B1BAF9"/>
<organism evidence="3">
    <name type="scientific">hydrothermal vent metagenome</name>
    <dbReference type="NCBI Taxonomy" id="652676"/>
    <lineage>
        <taxon>unclassified sequences</taxon>
        <taxon>metagenomes</taxon>
        <taxon>ecological metagenomes</taxon>
    </lineage>
</organism>
<reference evidence="3" key="1">
    <citation type="submission" date="2018-06" db="EMBL/GenBank/DDBJ databases">
        <authorList>
            <person name="Zhirakovskaya E."/>
        </authorList>
    </citation>
    <scope>NUCLEOTIDE SEQUENCE</scope>
</reference>
<feature type="transmembrane region" description="Helical" evidence="1">
    <location>
        <begin position="167"/>
        <end position="186"/>
    </location>
</feature>
<dbReference type="Pfam" id="PF00033">
    <property type="entry name" value="Cytochrome_B"/>
    <property type="match status" value="1"/>
</dbReference>
<evidence type="ECO:0000259" key="2">
    <source>
        <dbReference type="PROSITE" id="PS51002"/>
    </source>
</evidence>
<evidence type="ECO:0000313" key="3">
    <source>
        <dbReference type="EMBL" id="VAX11291.1"/>
    </source>
</evidence>
<dbReference type="InterPro" id="IPR005797">
    <property type="entry name" value="Cyt_b/b6_N"/>
</dbReference>
<feature type="domain" description="Cytochrome b/b6 N-terminal region profile" evidence="2">
    <location>
        <begin position="1"/>
        <end position="200"/>
    </location>
</feature>
<gene>
    <name evidence="3" type="ORF">MNBD_GAMMA26-876</name>
</gene>
<protein>
    <recommendedName>
        <fullName evidence="2">Cytochrome b/b6 N-terminal region profile domain-containing protein</fullName>
    </recommendedName>
</protein>
<dbReference type="GO" id="GO:0016491">
    <property type="term" value="F:oxidoreductase activity"/>
    <property type="evidence" value="ECO:0007669"/>
    <property type="project" value="InterPro"/>
</dbReference>
<dbReference type="GO" id="GO:0022904">
    <property type="term" value="P:respiratory electron transport chain"/>
    <property type="evidence" value="ECO:0007669"/>
    <property type="project" value="InterPro"/>
</dbReference>
<dbReference type="GO" id="GO:0016020">
    <property type="term" value="C:membrane"/>
    <property type="evidence" value="ECO:0007669"/>
    <property type="project" value="InterPro"/>
</dbReference>
<dbReference type="PANTHER" id="PTHR19271">
    <property type="entry name" value="CYTOCHROME B"/>
    <property type="match status" value="1"/>
</dbReference>
<dbReference type="EMBL" id="UOFX01000083">
    <property type="protein sequence ID" value="VAX11291.1"/>
    <property type="molecule type" value="Genomic_DNA"/>
</dbReference>
<name>A0A3B1BAF9_9ZZZZ</name>
<dbReference type="GO" id="GO:0009055">
    <property type="term" value="F:electron transfer activity"/>
    <property type="evidence" value="ECO:0007669"/>
    <property type="project" value="InterPro"/>
</dbReference>
<dbReference type="InterPro" id="IPR016174">
    <property type="entry name" value="Di-haem_cyt_TM"/>
</dbReference>
<feature type="transmembrane region" description="Helical" evidence="1">
    <location>
        <begin position="21"/>
        <end position="49"/>
    </location>
</feature>
<dbReference type="PROSITE" id="PS51002">
    <property type="entry name" value="CYTB_NTER"/>
    <property type="match status" value="1"/>
</dbReference>
<keyword evidence="1" id="KW-1133">Transmembrane helix</keyword>
<feature type="transmembrane region" description="Helical" evidence="1">
    <location>
        <begin position="75"/>
        <end position="96"/>
    </location>
</feature>